<organism evidence="3 4">
    <name type="scientific">Morus notabilis</name>
    <dbReference type="NCBI Taxonomy" id="981085"/>
    <lineage>
        <taxon>Eukaryota</taxon>
        <taxon>Viridiplantae</taxon>
        <taxon>Streptophyta</taxon>
        <taxon>Embryophyta</taxon>
        <taxon>Tracheophyta</taxon>
        <taxon>Spermatophyta</taxon>
        <taxon>Magnoliopsida</taxon>
        <taxon>eudicotyledons</taxon>
        <taxon>Gunneridae</taxon>
        <taxon>Pentapetalae</taxon>
        <taxon>rosids</taxon>
        <taxon>fabids</taxon>
        <taxon>Rosales</taxon>
        <taxon>Moraceae</taxon>
        <taxon>Moreae</taxon>
        <taxon>Morus</taxon>
    </lineage>
</organism>
<feature type="transmembrane region" description="Helical" evidence="2">
    <location>
        <begin position="52"/>
        <end position="74"/>
    </location>
</feature>
<evidence type="ECO:0000313" key="4">
    <source>
        <dbReference type="Proteomes" id="UP000030645"/>
    </source>
</evidence>
<protein>
    <submittedName>
        <fullName evidence="3">Putative auxin efflux carrier component 8</fullName>
    </submittedName>
</protein>
<keyword evidence="1" id="KW-0813">Transport</keyword>
<gene>
    <name evidence="3" type="ORF">L484_015119</name>
</gene>
<dbReference type="GO" id="GO:0005886">
    <property type="term" value="C:plasma membrane"/>
    <property type="evidence" value="ECO:0007669"/>
    <property type="project" value="TreeGrafter"/>
</dbReference>
<dbReference type="STRING" id="981085.W9SHF6"/>
<dbReference type="InterPro" id="IPR051107">
    <property type="entry name" value="Auxin_Efflux_Carrier"/>
</dbReference>
<keyword evidence="2" id="KW-0472">Membrane</keyword>
<reference evidence="4" key="1">
    <citation type="submission" date="2013-01" db="EMBL/GenBank/DDBJ databases">
        <title>Draft Genome Sequence of a Mulberry Tree, Morus notabilis C.K. Schneid.</title>
        <authorList>
            <person name="He N."/>
            <person name="Zhao S."/>
        </authorList>
    </citation>
    <scope>NUCLEOTIDE SEQUENCE</scope>
</reference>
<keyword evidence="2" id="KW-1133">Transmembrane helix</keyword>
<name>W9SHF6_9ROSA</name>
<keyword evidence="4" id="KW-1185">Reference proteome</keyword>
<dbReference type="GO" id="GO:0009926">
    <property type="term" value="P:auxin polar transport"/>
    <property type="evidence" value="ECO:0007669"/>
    <property type="project" value="TreeGrafter"/>
</dbReference>
<dbReference type="GO" id="GO:0010329">
    <property type="term" value="F:auxin efflux transmembrane transporter activity"/>
    <property type="evidence" value="ECO:0007669"/>
    <property type="project" value="TreeGrafter"/>
</dbReference>
<dbReference type="Proteomes" id="UP000030645">
    <property type="component" value="Unassembled WGS sequence"/>
</dbReference>
<sequence>MAHVDPFLWNLPFIGADVISKVIIVIVLAFWAKYSPKGSYCWPITSFPLFTLTNPLVVGVPLMKAMYGLMAIVLDS</sequence>
<evidence type="ECO:0000256" key="2">
    <source>
        <dbReference type="SAM" id="Phobius"/>
    </source>
</evidence>
<evidence type="ECO:0000313" key="3">
    <source>
        <dbReference type="EMBL" id="EXC29926.1"/>
    </source>
</evidence>
<evidence type="ECO:0000256" key="1">
    <source>
        <dbReference type="ARBA" id="ARBA00022448"/>
    </source>
</evidence>
<keyword evidence="2" id="KW-0812">Transmembrane</keyword>
<dbReference type="PANTHER" id="PTHR31752">
    <property type="entry name" value="AUXIN EFFLUX CARRIER COMPONENT 1B-RELATED"/>
    <property type="match status" value="1"/>
</dbReference>
<accession>W9SHF6</accession>
<feature type="transmembrane region" description="Helical" evidence="2">
    <location>
        <begin position="7"/>
        <end position="32"/>
    </location>
</feature>
<dbReference type="GO" id="GO:0005783">
    <property type="term" value="C:endoplasmic reticulum"/>
    <property type="evidence" value="ECO:0007669"/>
    <property type="project" value="TreeGrafter"/>
</dbReference>
<dbReference type="EMBL" id="KE346196">
    <property type="protein sequence ID" value="EXC29926.1"/>
    <property type="molecule type" value="Genomic_DNA"/>
</dbReference>
<proteinExistence type="predicted"/>
<dbReference type="PANTHER" id="PTHR31752:SF2">
    <property type="entry name" value="AUXIN EFFLUX CARRIER COMPONENT 5"/>
    <property type="match status" value="1"/>
</dbReference>
<dbReference type="AlphaFoldDB" id="W9SHF6"/>